<dbReference type="AlphaFoldDB" id="A0AAN8YC96"/>
<dbReference type="PANTHER" id="PTHR33499">
    <property type="entry name" value="OS12G0282400 PROTEIN-RELATED"/>
    <property type="match status" value="1"/>
</dbReference>
<evidence type="ECO:0000313" key="2">
    <source>
        <dbReference type="Proteomes" id="UP001371456"/>
    </source>
</evidence>
<sequence length="160" mass="19164">MPEVEQAVMNEEAYQQEEVECNILCTRNLILRLDHKEQYLVSRWKLAEDCFKTLRSNMDKFEVCGGLREHKLQGFVINIMRRLFRAWKARLHNHYSTYSTDEDRLSNRAEDIELEDWKYLVKYFGSEKFKSQLQQLVVEQQPEEIENPMNRDEILSSVLG</sequence>
<comment type="caution">
    <text evidence="1">The sequence shown here is derived from an EMBL/GenBank/DDBJ whole genome shotgun (WGS) entry which is preliminary data.</text>
</comment>
<keyword evidence="2" id="KW-1185">Reference proteome</keyword>
<protein>
    <submittedName>
        <fullName evidence="1">Uncharacterized protein</fullName>
    </submittedName>
</protein>
<dbReference type="PANTHER" id="PTHR33499:SF27">
    <property type="entry name" value="TRANSPOSASE TNP1_EN_SPM-LIKE DOMAIN-CONTAINING PROTEIN"/>
    <property type="match status" value="1"/>
</dbReference>
<proteinExistence type="predicted"/>
<reference evidence="1 2" key="1">
    <citation type="submission" date="2024-02" db="EMBL/GenBank/DDBJ databases">
        <title>de novo genome assembly of Solanum bulbocastanum strain 11H21.</title>
        <authorList>
            <person name="Hosaka A.J."/>
        </authorList>
    </citation>
    <scope>NUCLEOTIDE SEQUENCE [LARGE SCALE GENOMIC DNA]</scope>
    <source>
        <tissue evidence="1">Young leaves</tissue>
    </source>
</reference>
<dbReference type="EMBL" id="JBANQN010000007">
    <property type="protein sequence ID" value="KAK6784258.1"/>
    <property type="molecule type" value="Genomic_DNA"/>
</dbReference>
<evidence type="ECO:0000313" key="1">
    <source>
        <dbReference type="EMBL" id="KAK6784258.1"/>
    </source>
</evidence>
<gene>
    <name evidence="1" type="ORF">RDI58_017712</name>
</gene>
<dbReference type="Proteomes" id="UP001371456">
    <property type="component" value="Unassembled WGS sequence"/>
</dbReference>
<organism evidence="1 2">
    <name type="scientific">Solanum bulbocastanum</name>
    <name type="common">Wild potato</name>
    <dbReference type="NCBI Taxonomy" id="147425"/>
    <lineage>
        <taxon>Eukaryota</taxon>
        <taxon>Viridiplantae</taxon>
        <taxon>Streptophyta</taxon>
        <taxon>Embryophyta</taxon>
        <taxon>Tracheophyta</taxon>
        <taxon>Spermatophyta</taxon>
        <taxon>Magnoliopsida</taxon>
        <taxon>eudicotyledons</taxon>
        <taxon>Gunneridae</taxon>
        <taxon>Pentapetalae</taxon>
        <taxon>asterids</taxon>
        <taxon>lamiids</taxon>
        <taxon>Solanales</taxon>
        <taxon>Solanaceae</taxon>
        <taxon>Solanoideae</taxon>
        <taxon>Solaneae</taxon>
        <taxon>Solanum</taxon>
    </lineage>
</organism>
<name>A0AAN8YC96_SOLBU</name>
<accession>A0AAN8YC96</accession>